<sequence>MTIRPLTQNDIEQCARLYVLAYNRPPWNYNFSHEKAVKYLTEYTERSRFVGFVLVEGDNIAGAMLGHSKTWWTNDLLYIDELFVAPESRGKGYGKSLLDHAEEYSREQGFEVITLMTNKHMPAFEFYNHIDYIQAEHFVFLFKPV</sequence>
<dbReference type="Gene3D" id="3.40.630.30">
    <property type="match status" value="1"/>
</dbReference>
<keyword evidence="2" id="KW-0012">Acyltransferase</keyword>
<evidence type="ECO:0000259" key="3">
    <source>
        <dbReference type="PROSITE" id="PS51186"/>
    </source>
</evidence>
<dbReference type="CDD" id="cd04301">
    <property type="entry name" value="NAT_SF"/>
    <property type="match status" value="1"/>
</dbReference>
<dbReference type="GO" id="GO:0016747">
    <property type="term" value="F:acyltransferase activity, transferring groups other than amino-acyl groups"/>
    <property type="evidence" value="ECO:0007669"/>
    <property type="project" value="InterPro"/>
</dbReference>
<dbReference type="OrthoDB" id="9792929at2"/>
<dbReference type="InterPro" id="IPR000182">
    <property type="entry name" value="GNAT_dom"/>
</dbReference>
<dbReference type="SUPFAM" id="SSF55729">
    <property type="entry name" value="Acyl-CoA N-acyltransferases (Nat)"/>
    <property type="match status" value="1"/>
</dbReference>
<reference evidence="4 5" key="1">
    <citation type="journal article" date="2017" name="Curr. Microbiol.">
        <title>Mucilaginibacter ginsenosidivorans sp. nov., Isolated from Soil of Ginseng Field.</title>
        <authorList>
            <person name="Kim M.M."/>
            <person name="Siddiqi M.Z."/>
            <person name="Im W.T."/>
        </authorList>
    </citation>
    <scope>NUCLEOTIDE SEQUENCE [LARGE SCALE GENOMIC DNA]</scope>
    <source>
        <strain evidence="4 5">Gsoil 3017</strain>
    </source>
</reference>
<evidence type="ECO:0000313" key="4">
    <source>
        <dbReference type="EMBL" id="QEC64365.1"/>
    </source>
</evidence>
<dbReference type="PROSITE" id="PS51186">
    <property type="entry name" value="GNAT"/>
    <property type="match status" value="1"/>
</dbReference>
<proteinExistence type="predicted"/>
<name>A0A5B8V007_9SPHI</name>
<organism evidence="4 5">
    <name type="scientific">Mucilaginibacter ginsenosidivorans</name>
    <dbReference type="NCBI Taxonomy" id="398053"/>
    <lineage>
        <taxon>Bacteria</taxon>
        <taxon>Pseudomonadati</taxon>
        <taxon>Bacteroidota</taxon>
        <taxon>Sphingobacteriia</taxon>
        <taxon>Sphingobacteriales</taxon>
        <taxon>Sphingobacteriaceae</taxon>
        <taxon>Mucilaginibacter</taxon>
    </lineage>
</organism>
<keyword evidence="1 4" id="KW-0808">Transferase</keyword>
<feature type="domain" description="N-acetyltransferase" evidence="3">
    <location>
        <begin position="1"/>
        <end position="145"/>
    </location>
</feature>
<evidence type="ECO:0000256" key="1">
    <source>
        <dbReference type="ARBA" id="ARBA00022679"/>
    </source>
</evidence>
<protein>
    <submittedName>
        <fullName evidence="4">GNAT family N-acetyltransferase</fullName>
    </submittedName>
</protein>
<dbReference type="AlphaFoldDB" id="A0A5B8V007"/>
<keyword evidence="5" id="KW-1185">Reference proteome</keyword>
<dbReference type="EMBL" id="CP042436">
    <property type="protein sequence ID" value="QEC64365.1"/>
    <property type="molecule type" value="Genomic_DNA"/>
</dbReference>
<gene>
    <name evidence="4" type="ORF">FRZ54_17880</name>
</gene>
<dbReference type="RefSeq" id="WP_147033104.1">
    <property type="nucleotide sequence ID" value="NZ_CP042436.1"/>
</dbReference>
<dbReference type="PANTHER" id="PTHR43800:SF1">
    <property type="entry name" value="PEPTIDYL-LYSINE N-ACETYLTRANSFERASE YJAB"/>
    <property type="match status" value="1"/>
</dbReference>
<dbReference type="PANTHER" id="PTHR43800">
    <property type="entry name" value="PEPTIDYL-LYSINE N-ACETYLTRANSFERASE YJAB"/>
    <property type="match status" value="1"/>
</dbReference>
<dbReference type="Pfam" id="PF00583">
    <property type="entry name" value="Acetyltransf_1"/>
    <property type="match status" value="1"/>
</dbReference>
<evidence type="ECO:0000313" key="5">
    <source>
        <dbReference type="Proteomes" id="UP000321479"/>
    </source>
</evidence>
<evidence type="ECO:0000256" key="2">
    <source>
        <dbReference type="ARBA" id="ARBA00023315"/>
    </source>
</evidence>
<accession>A0A5B8V007</accession>
<dbReference type="Proteomes" id="UP000321479">
    <property type="component" value="Chromosome"/>
</dbReference>
<dbReference type="KEGG" id="mgin:FRZ54_17880"/>
<dbReference type="InterPro" id="IPR016181">
    <property type="entry name" value="Acyl_CoA_acyltransferase"/>
</dbReference>